<accession>A0A2P8GF41</accession>
<keyword evidence="3" id="KW-0808">Transferase</keyword>
<evidence type="ECO:0000313" key="4">
    <source>
        <dbReference type="Proteomes" id="UP000241964"/>
    </source>
</evidence>
<evidence type="ECO:0000256" key="1">
    <source>
        <dbReference type="ARBA" id="ARBA00034120"/>
    </source>
</evidence>
<evidence type="ECO:0000259" key="2">
    <source>
        <dbReference type="PROSITE" id="PS50878"/>
    </source>
</evidence>
<proteinExistence type="inferred from homology"/>
<name>A0A2P8GF41_9BACT</name>
<dbReference type="AlphaFoldDB" id="A0A2P8GF41"/>
<dbReference type="Pfam" id="PF00078">
    <property type="entry name" value="RVT_1"/>
    <property type="match status" value="2"/>
</dbReference>
<dbReference type="Proteomes" id="UP000241964">
    <property type="component" value="Unassembled WGS sequence"/>
</dbReference>
<dbReference type="PANTHER" id="PTHR34047:SF8">
    <property type="entry name" value="PROTEIN YKFC"/>
    <property type="match status" value="1"/>
</dbReference>
<keyword evidence="3" id="KW-0695">RNA-directed DNA polymerase</keyword>
<keyword evidence="3" id="KW-0548">Nucleotidyltransferase</keyword>
<keyword evidence="4" id="KW-1185">Reference proteome</keyword>
<protein>
    <submittedName>
        <fullName evidence="3">Group II intron reverse transcriptase/maturase</fullName>
    </submittedName>
</protein>
<dbReference type="InterPro" id="IPR051083">
    <property type="entry name" value="GrpII_Intron_Splice-Mob/Def"/>
</dbReference>
<comment type="caution">
    <text evidence="3">The sequence shown here is derived from an EMBL/GenBank/DDBJ whole genome shotgun (WGS) entry which is preliminary data.</text>
</comment>
<reference evidence="3 4" key="1">
    <citation type="submission" date="2018-03" db="EMBL/GenBank/DDBJ databases">
        <title>Genomic Encyclopedia of Archaeal and Bacterial Type Strains, Phase II (KMG-II): from individual species to whole genera.</title>
        <authorList>
            <person name="Goeker M."/>
        </authorList>
    </citation>
    <scope>NUCLEOTIDE SEQUENCE [LARGE SCALE GENOMIC DNA]</scope>
    <source>
        <strain evidence="3 4">DSM 29057</strain>
    </source>
</reference>
<organism evidence="3 4">
    <name type="scientific">Dyadobacter jiangsuensis</name>
    <dbReference type="NCBI Taxonomy" id="1591085"/>
    <lineage>
        <taxon>Bacteria</taxon>
        <taxon>Pseudomonadati</taxon>
        <taxon>Bacteroidota</taxon>
        <taxon>Cytophagia</taxon>
        <taxon>Cytophagales</taxon>
        <taxon>Spirosomataceae</taxon>
        <taxon>Dyadobacter</taxon>
    </lineage>
</organism>
<feature type="domain" description="Reverse transcriptase" evidence="2">
    <location>
        <begin position="69"/>
        <end position="363"/>
    </location>
</feature>
<dbReference type="SUPFAM" id="SSF56672">
    <property type="entry name" value="DNA/RNA polymerases"/>
    <property type="match status" value="1"/>
</dbReference>
<dbReference type="InterPro" id="IPR000477">
    <property type="entry name" value="RT_dom"/>
</dbReference>
<dbReference type="EMBL" id="PYAS01000002">
    <property type="protein sequence ID" value="PSL32535.1"/>
    <property type="molecule type" value="Genomic_DNA"/>
</dbReference>
<dbReference type="PROSITE" id="PS50878">
    <property type="entry name" value="RT_POL"/>
    <property type="match status" value="1"/>
</dbReference>
<dbReference type="PANTHER" id="PTHR34047">
    <property type="entry name" value="NUCLEAR INTRON MATURASE 1, MITOCHONDRIAL-RELATED"/>
    <property type="match status" value="1"/>
</dbReference>
<dbReference type="GO" id="GO:0003964">
    <property type="term" value="F:RNA-directed DNA polymerase activity"/>
    <property type="evidence" value="ECO:0007669"/>
    <property type="project" value="UniProtKB-KW"/>
</dbReference>
<comment type="similarity">
    <text evidence="1">Belongs to the bacterial reverse transcriptase family.</text>
</comment>
<sequence length="450" mass="51260">MRNPAAILNSLAKRRTDPSYQYHRLYRNLFREDLFHLAYQRIYAKPGNMTPGSDGETIDGTSLQRIRSLIDSLRNETYQPCPSRRIYIPKANGKTRPLGIPSFNDKLVQQVARMVMEAIFEPQFEPSSHGFRPGKSCHTALKQVQNRFTGVKWFIEGDIEGFFDNIDHHLLIAMLRERISDERFLRLIGKFLKAGYMENQTFRPTYSGTPQGGIISPLLANIYLDKFDKYLNEYAEGFLTGKRRVVNPAYNRLSMEKIHLSRRLKEQPDSQIRKTWQERIKTIETAKLALPYTDGMDSGYKRIKYVRYADDFLVGVIGSKNDCLRIKEDLARFLAEKLKLTLSPAKTLVTHAAKPAKFLGYHVHVRKCLDTKRSKATGALRRAYNGKVVLTMPTATVRKRLLAYKAMKIAKLTGQKNGSPPAAQGCSIMTIWKSSTATMQKSGALPTTTP</sequence>
<dbReference type="CDD" id="cd01651">
    <property type="entry name" value="RT_G2_intron"/>
    <property type="match status" value="1"/>
</dbReference>
<evidence type="ECO:0000313" key="3">
    <source>
        <dbReference type="EMBL" id="PSL32535.1"/>
    </source>
</evidence>
<dbReference type="InterPro" id="IPR043502">
    <property type="entry name" value="DNA/RNA_pol_sf"/>
</dbReference>
<gene>
    <name evidence="3" type="ORF">CLV60_102253</name>
</gene>